<sequence length="48" mass="5529">MHDLACNQLDRQWTAWTADTGTGTRPNRVSDPVTPAERYDPYGPRVRR</sequence>
<protein>
    <submittedName>
        <fullName evidence="2">Uncharacterized protein</fullName>
    </submittedName>
</protein>
<dbReference type="EMBL" id="BNBF01000009">
    <property type="protein sequence ID" value="GHG51967.1"/>
    <property type="molecule type" value="Genomic_DNA"/>
</dbReference>
<proteinExistence type="predicted"/>
<evidence type="ECO:0000313" key="2">
    <source>
        <dbReference type="EMBL" id="GHG51967.1"/>
    </source>
</evidence>
<name>A0A919EWL9_9ACTN</name>
<organism evidence="2 3">
    <name type="scientific">Streptomyces capoamus</name>
    <dbReference type="NCBI Taxonomy" id="68183"/>
    <lineage>
        <taxon>Bacteria</taxon>
        <taxon>Bacillati</taxon>
        <taxon>Actinomycetota</taxon>
        <taxon>Actinomycetes</taxon>
        <taxon>Kitasatosporales</taxon>
        <taxon>Streptomycetaceae</taxon>
        <taxon>Streptomyces</taxon>
    </lineage>
</organism>
<reference evidence="3" key="1">
    <citation type="journal article" date="2019" name="Int. J. Syst. Evol. Microbiol.">
        <title>The Global Catalogue of Microorganisms (GCM) 10K type strain sequencing project: providing services to taxonomists for standard genome sequencing and annotation.</title>
        <authorList>
            <consortium name="The Broad Institute Genomics Platform"/>
            <consortium name="The Broad Institute Genome Sequencing Center for Infectious Disease"/>
            <person name="Wu L."/>
            <person name="Ma J."/>
        </authorList>
    </citation>
    <scope>NUCLEOTIDE SEQUENCE [LARGE SCALE GENOMIC DNA]</scope>
    <source>
        <strain evidence="3">JCM 4253</strain>
    </source>
</reference>
<keyword evidence="3" id="KW-1185">Reference proteome</keyword>
<dbReference type="Proteomes" id="UP000619355">
    <property type="component" value="Unassembled WGS sequence"/>
</dbReference>
<feature type="region of interest" description="Disordered" evidence="1">
    <location>
        <begin position="16"/>
        <end position="48"/>
    </location>
</feature>
<evidence type="ECO:0000256" key="1">
    <source>
        <dbReference type="SAM" id="MobiDB-lite"/>
    </source>
</evidence>
<dbReference type="AlphaFoldDB" id="A0A919EWL9"/>
<accession>A0A919EWL9</accession>
<gene>
    <name evidence="2" type="ORF">GCM10018980_35150</name>
</gene>
<comment type="caution">
    <text evidence="2">The sequence shown here is derived from an EMBL/GenBank/DDBJ whole genome shotgun (WGS) entry which is preliminary data.</text>
</comment>
<evidence type="ECO:0000313" key="3">
    <source>
        <dbReference type="Proteomes" id="UP000619355"/>
    </source>
</evidence>
<dbReference type="RefSeq" id="WP_189982653.1">
    <property type="nucleotide sequence ID" value="NZ_BNBF01000009.1"/>
</dbReference>